<keyword evidence="2" id="KW-0805">Transcription regulation</keyword>
<dbReference type="EMBL" id="CAWYQH010000152">
    <property type="protein sequence ID" value="CAK8695944.1"/>
    <property type="molecule type" value="Genomic_DNA"/>
</dbReference>
<dbReference type="Proteomes" id="UP001642483">
    <property type="component" value="Unassembled WGS sequence"/>
</dbReference>
<feature type="region of interest" description="Disordered" evidence="7">
    <location>
        <begin position="524"/>
        <end position="586"/>
    </location>
</feature>
<feature type="compositionally biased region" description="Polar residues" evidence="7">
    <location>
        <begin position="571"/>
        <end position="586"/>
    </location>
</feature>
<dbReference type="InterPro" id="IPR008967">
    <property type="entry name" value="p53-like_TF_DNA-bd_sf"/>
</dbReference>
<dbReference type="InterPro" id="IPR001699">
    <property type="entry name" value="TF_T-box"/>
</dbReference>
<feature type="domain" description="T-box" evidence="8">
    <location>
        <begin position="276"/>
        <end position="461"/>
    </location>
</feature>
<evidence type="ECO:0000256" key="5">
    <source>
        <dbReference type="ARBA" id="ARBA00023242"/>
    </source>
</evidence>
<organism evidence="9 10">
    <name type="scientific">Clavelina lepadiformis</name>
    <name type="common">Light-bulb sea squirt</name>
    <name type="synonym">Ascidia lepadiformis</name>
    <dbReference type="NCBI Taxonomy" id="159417"/>
    <lineage>
        <taxon>Eukaryota</taxon>
        <taxon>Metazoa</taxon>
        <taxon>Chordata</taxon>
        <taxon>Tunicata</taxon>
        <taxon>Ascidiacea</taxon>
        <taxon>Aplousobranchia</taxon>
        <taxon>Clavelinidae</taxon>
        <taxon>Clavelina</taxon>
    </lineage>
</organism>
<evidence type="ECO:0000256" key="1">
    <source>
        <dbReference type="ARBA" id="ARBA00004123"/>
    </source>
</evidence>
<dbReference type="CDD" id="cd00182">
    <property type="entry name" value="T-box"/>
    <property type="match status" value="1"/>
</dbReference>
<comment type="subcellular location">
    <subcellularLocation>
        <location evidence="1 6">Nucleus</location>
    </subcellularLocation>
</comment>
<dbReference type="PROSITE" id="PS01264">
    <property type="entry name" value="TBOX_2"/>
    <property type="match status" value="1"/>
</dbReference>
<evidence type="ECO:0000256" key="4">
    <source>
        <dbReference type="ARBA" id="ARBA00023163"/>
    </source>
</evidence>
<reference evidence="9 10" key="1">
    <citation type="submission" date="2024-02" db="EMBL/GenBank/DDBJ databases">
        <authorList>
            <person name="Daric V."/>
            <person name="Darras S."/>
        </authorList>
    </citation>
    <scope>NUCLEOTIDE SEQUENCE [LARGE SCALE GENOMIC DNA]</scope>
</reference>
<dbReference type="SMART" id="SM00425">
    <property type="entry name" value="TBOX"/>
    <property type="match status" value="1"/>
</dbReference>
<keyword evidence="4" id="KW-0804">Transcription</keyword>
<name>A0ABP0GYS8_CLALP</name>
<evidence type="ECO:0000256" key="6">
    <source>
        <dbReference type="PROSITE-ProRule" id="PRU00201"/>
    </source>
</evidence>
<dbReference type="PANTHER" id="PTHR11267">
    <property type="entry name" value="T-BOX PROTEIN-RELATED"/>
    <property type="match status" value="1"/>
</dbReference>
<feature type="region of interest" description="Disordered" evidence="7">
    <location>
        <begin position="14"/>
        <end position="38"/>
    </location>
</feature>
<evidence type="ECO:0000313" key="10">
    <source>
        <dbReference type="Proteomes" id="UP001642483"/>
    </source>
</evidence>
<dbReference type="InterPro" id="IPR018186">
    <property type="entry name" value="TF_T-box_CS"/>
</dbReference>
<evidence type="ECO:0000259" key="8">
    <source>
        <dbReference type="PROSITE" id="PS50252"/>
    </source>
</evidence>
<evidence type="ECO:0000313" key="9">
    <source>
        <dbReference type="EMBL" id="CAK8695944.1"/>
    </source>
</evidence>
<keyword evidence="3 6" id="KW-0238">DNA-binding</keyword>
<dbReference type="PANTHER" id="PTHR11267:SF199">
    <property type="entry name" value="T-BOX PROTEIN 36-RELATED"/>
    <property type="match status" value="1"/>
</dbReference>
<feature type="compositionally biased region" description="Low complexity" evidence="7">
    <location>
        <begin position="475"/>
        <end position="489"/>
    </location>
</feature>
<comment type="caution">
    <text evidence="6">Lacks conserved residue(s) required for the propagation of feature annotation.</text>
</comment>
<sequence>MAYNGMLFATQQFADGNKQRQSEANTPSCTESRNGLGNQSQLWYQRPVQNSQQNYTADHQHTLQPRQAYSAVWNSNQQQYFNGTTRNSQHLVPLKSIGNLPANQHTQHNLYKVHGVNSAGRSDRRSSYNICQMPISYPNAFLPDTTGMLSSRQPSCGRVGNPNMQNILQPTMQPNNYQVRPNVDQGERTGFFAFSPSPFPSQSNAPQNWQIFQSQPIISSQETSQPKNKTQLLSLRQINQQPPSASIQYGDQPKITVISGIGNDWVLECEGVKVQIKNRLLWSNFDNVITEMILSKDGRRMFPTLNYELIGLDPSRRYAVYVDFVLASGEIWKYDSNQSWTSKGSAINEGSNYHRKHRIYFHPDSTAYGKVWLKNGADFSKLKVSNHIHKQWEKVITLSSMQTYQPRLHVIELNPLNRSIGLSRRTFVFPKTAFITVTLYQDTDVSDLKVNLNPFAKSSRNKSLSSESSKRRKSSASSSTSNGISSIPSDGNSDALSYKEEKLNKTACVPLSDIVKIENPVDQTELENARSAPKFKSETSIMSPLVEASNEPENNSKKKRNGNNSHEKFTNLDTNNHYHVSNDENSNDASNFDVDFELDIITELIDEIGDDVENWLLSDTKSLKPPTIHHYPQSDCGVKEKKKKFIKSERSSERVLADYQLLNIDRCYPTNEVAPLNKTFPFKSNDLIRMQGKNKLPVFYKCNLYRAQAAAAAQSNQKAPVNKTAQCSFKEIPNLSPLNSLPTFSDGCISLDDISACSMTSVKRKFDEDDDGFPNLSELKSFYDQFPPTSGETEDFISGMF</sequence>
<keyword evidence="10" id="KW-1185">Reference proteome</keyword>
<dbReference type="InterPro" id="IPR046360">
    <property type="entry name" value="T-box_DNA-bd"/>
</dbReference>
<feature type="compositionally biased region" description="Low complexity" evidence="7">
    <location>
        <begin position="458"/>
        <end position="467"/>
    </location>
</feature>
<dbReference type="Pfam" id="PF00907">
    <property type="entry name" value="T-box"/>
    <property type="match status" value="1"/>
</dbReference>
<evidence type="ECO:0000256" key="3">
    <source>
        <dbReference type="ARBA" id="ARBA00023125"/>
    </source>
</evidence>
<keyword evidence="5 6" id="KW-0539">Nucleus</keyword>
<proteinExistence type="predicted"/>
<dbReference type="PRINTS" id="PR00937">
    <property type="entry name" value="TBOX"/>
</dbReference>
<dbReference type="PROSITE" id="PS50252">
    <property type="entry name" value="TBOX_3"/>
    <property type="match status" value="1"/>
</dbReference>
<gene>
    <name evidence="9" type="ORF">CVLEPA_LOCUS29146</name>
</gene>
<protein>
    <recommendedName>
        <fullName evidence="8">T-box domain-containing protein</fullName>
    </recommendedName>
</protein>
<dbReference type="SUPFAM" id="SSF49417">
    <property type="entry name" value="p53-like transcription factors"/>
    <property type="match status" value="1"/>
</dbReference>
<evidence type="ECO:0000256" key="2">
    <source>
        <dbReference type="ARBA" id="ARBA00023015"/>
    </source>
</evidence>
<feature type="region of interest" description="Disordered" evidence="7">
    <location>
        <begin position="458"/>
        <end position="494"/>
    </location>
</feature>
<dbReference type="Gene3D" id="2.60.40.820">
    <property type="entry name" value="Transcription factor, T-box"/>
    <property type="match status" value="1"/>
</dbReference>
<accession>A0ABP0GYS8</accession>
<evidence type="ECO:0000256" key="7">
    <source>
        <dbReference type="SAM" id="MobiDB-lite"/>
    </source>
</evidence>
<comment type="caution">
    <text evidence="9">The sequence shown here is derived from an EMBL/GenBank/DDBJ whole genome shotgun (WGS) entry which is preliminary data.</text>
</comment>
<feature type="compositionally biased region" description="Polar residues" evidence="7">
    <location>
        <begin position="22"/>
        <end position="38"/>
    </location>
</feature>
<dbReference type="InterPro" id="IPR036960">
    <property type="entry name" value="T-box_sf"/>
</dbReference>